<dbReference type="GO" id="GO:0006355">
    <property type="term" value="P:regulation of DNA-templated transcription"/>
    <property type="evidence" value="ECO:0007669"/>
    <property type="project" value="InterPro"/>
</dbReference>
<proteinExistence type="predicted"/>
<keyword evidence="2" id="KW-0805">Transcription regulation</keyword>
<evidence type="ECO:0008006" key="10">
    <source>
        <dbReference type="Google" id="ProtNLM"/>
    </source>
</evidence>
<dbReference type="Gene3D" id="1.10.10.10">
    <property type="entry name" value="Winged helix-like DNA-binding domain superfamily/Winged helix DNA-binding domain"/>
    <property type="match status" value="1"/>
</dbReference>
<comment type="caution">
    <text evidence="5">Lacks conserved residue(s) required for the propagation of feature annotation.</text>
</comment>
<organism evidence="8 9">
    <name type="scientific">Paenibacillus tyrfis</name>
    <dbReference type="NCBI Taxonomy" id="1501230"/>
    <lineage>
        <taxon>Bacteria</taxon>
        <taxon>Bacillati</taxon>
        <taxon>Bacillota</taxon>
        <taxon>Bacilli</taxon>
        <taxon>Bacillales</taxon>
        <taxon>Paenibacillaceae</taxon>
        <taxon>Paenibacillus</taxon>
    </lineage>
</organism>
<evidence type="ECO:0000256" key="5">
    <source>
        <dbReference type="PROSITE-ProRule" id="PRU00169"/>
    </source>
</evidence>
<evidence type="ECO:0000259" key="6">
    <source>
        <dbReference type="PROSITE" id="PS50043"/>
    </source>
</evidence>
<dbReference type="EMBL" id="JNVM01000024">
    <property type="protein sequence ID" value="KEQ23207.1"/>
    <property type="molecule type" value="Genomic_DNA"/>
</dbReference>
<dbReference type="SUPFAM" id="SSF46894">
    <property type="entry name" value="C-terminal effector domain of the bipartite response regulators"/>
    <property type="match status" value="1"/>
</dbReference>
<evidence type="ECO:0000256" key="2">
    <source>
        <dbReference type="ARBA" id="ARBA00023015"/>
    </source>
</evidence>
<evidence type="ECO:0000256" key="3">
    <source>
        <dbReference type="ARBA" id="ARBA00023125"/>
    </source>
</evidence>
<dbReference type="OrthoDB" id="2626127at2"/>
<dbReference type="GO" id="GO:0003677">
    <property type="term" value="F:DNA binding"/>
    <property type="evidence" value="ECO:0007669"/>
    <property type="project" value="UniProtKB-KW"/>
</dbReference>
<dbReference type="CDD" id="cd06170">
    <property type="entry name" value="LuxR_C_like"/>
    <property type="match status" value="1"/>
</dbReference>
<accession>A0A081NXN4</accession>
<dbReference type="InterPro" id="IPR011006">
    <property type="entry name" value="CheY-like_superfamily"/>
</dbReference>
<keyword evidence="1" id="KW-0902">Two-component regulatory system</keyword>
<reference evidence="8 9" key="1">
    <citation type="submission" date="2014-06" db="EMBL/GenBank/DDBJ databases">
        <title>Draft genome sequence of Paenibacillus sp. MSt1.</title>
        <authorList>
            <person name="Aw Y.K."/>
            <person name="Ong K.S."/>
            <person name="Gan H.M."/>
            <person name="Lee S.M."/>
        </authorList>
    </citation>
    <scope>NUCLEOTIDE SEQUENCE [LARGE SCALE GENOMIC DNA]</scope>
    <source>
        <strain evidence="8 9">MSt1</strain>
    </source>
</reference>
<dbReference type="SUPFAM" id="SSF52172">
    <property type="entry name" value="CheY-like"/>
    <property type="match status" value="1"/>
</dbReference>
<keyword evidence="9" id="KW-1185">Reference proteome</keyword>
<dbReference type="InterPro" id="IPR001789">
    <property type="entry name" value="Sig_transdc_resp-reg_receiver"/>
</dbReference>
<dbReference type="InterPro" id="IPR000792">
    <property type="entry name" value="Tscrpt_reg_LuxR_C"/>
</dbReference>
<dbReference type="SMART" id="SM00421">
    <property type="entry name" value="HTH_LUXR"/>
    <property type="match status" value="1"/>
</dbReference>
<dbReference type="Proteomes" id="UP000028123">
    <property type="component" value="Unassembled WGS sequence"/>
</dbReference>
<dbReference type="PROSITE" id="PS00622">
    <property type="entry name" value="HTH_LUXR_1"/>
    <property type="match status" value="1"/>
</dbReference>
<protein>
    <recommendedName>
        <fullName evidence="10">HTH luxR-type domain-containing protein</fullName>
    </recommendedName>
</protein>
<comment type="caution">
    <text evidence="8">The sequence shown here is derived from an EMBL/GenBank/DDBJ whole genome shotgun (WGS) entry which is preliminary data.</text>
</comment>
<dbReference type="PANTHER" id="PTHR45566:SF2">
    <property type="entry name" value="NARL SUBFAMILY"/>
    <property type="match status" value="1"/>
</dbReference>
<dbReference type="Gene3D" id="3.40.50.2300">
    <property type="match status" value="1"/>
</dbReference>
<name>A0A081NXN4_9BACL</name>
<feature type="domain" description="Response regulatory" evidence="7">
    <location>
        <begin position="5"/>
        <end position="122"/>
    </location>
</feature>
<dbReference type="InterPro" id="IPR051015">
    <property type="entry name" value="EvgA-like"/>
</dbReference>
<dbReference type="PRINTS" id="PR00038">
    <property type="entry name" value="HTHLUXR"/>
</dbReference>
<dbReference type="AlphaFoldDB" id="A0A081NXN4"/>
<evidence type="ECO:0000256" key="4">
    <source>
        <dbReference type="ARBA" id="ARBA00023163"/>
    </source>
</evidence>
<feature type="domain" description="HTH luxR-type" evidence="6">
    <location>
        <begin position="131"/>
        <end position="196"/>
    </location>
</feature>
<dbReference type="PROSITE" id="PS50110">
    <property type="entry name" value="RESPONSE_REGULATORY"/>
    <property type="match status" value="1"/>
</dbReference>
<keyword evidence="3" id="KW-0238">DNA-binding</keyword>
<sequence>MKNVTILILGFREIVLLGLTTYLSNQRDLCIFSEKYESEKETFELIQCLRPDVLIFELNLEQEKVLSVIEKMCKAFTNLKIMIYSAYESFFLEDKVLLAGAAAFLTKDTTMHEIYESILMVSKKFKISNYKKAESNCLSPQEEKVLEFIALGLTNKEISKQLHISERTVSYYVSSILIKLDAQSRVGAALKGVLKGYVKNEVVELILK</sequence>
<evidence type="ECO:0000259" key="7">
    <source>
        <dbReference type="PROSITE" id="PS50110"/>
    </source>
</evidence>
<dbReference type="GO" id="GO:0000160">
    <property type="term" value="P:phosphorelay signal transduction system"/>
    <property type="evidence" value="ECO:0007669"/>
    <property type="project" value="UniProtKB-KW"/>
</dbReference>
<dbReference type="PROSITE" id="PS50043">
    <property type="entry name" value="HTH_LUXR_2"/>
    <property type="match status" value="1"/>
</dbReference>
<dbReference type="InterPro" id="IPR036388">
    <property type="entry name" value="WH-like_DNA-bd_sf"/>
</dbReference>
<dbReference type="Pfam" id="PF00072">
    <property type="entry name" value="Response_reg"/>
    <property type="match status" value="1"/>
</dbReference>
<evidence type="ECO:0000256" key="1">
    <source>
        <dbReference type="ARBA" id="ARBA00023012"/>
    </source>
</evidence>
<gene>
    <name evidence="8" type="ORF">ET33_17785</name>
</gene>
<dbReference type="InterPro" id="IPR016032">
    <property type="entry name" value="Sig_transdc_resp-reg_C-effctor"/>
</dbReference>
<dbReference type="PANTHER" id="PTHR45566">
    <property type="entry name" value="HTH-TYPE TRANSCRIPTIONAL REGULATOR YHJB-RELATED"/>
    <property type="match status" value="1"/>
</dbReference>
<evidence type="ECO:0000313" key="8">
    <source>
        <dbReference type="EMBL" id="KEQ23207.1"/>
    </source>
</evidence>
<dbReference type="Pfam" id="PF00196">
    <property type="entry name" value="GerE"/>
    <property type="match status" value="1"/>
</dbReference>
<dbReference type="eggNOG" id="COG2197">
    <property type="taxonomic scope" value="Bacteria"/>
</dbReference>
<dbReference type="RefSeq" id="WP_036689306.1">
    <property type="nucleotide sequence ID" value="NZ_JNVM01000024.1"/>
</dbReference>
<evidence type="ECO:0000313" key="9">
    <source>
        <dbReference type="Proteomes" id="UP000028123"/>
    </source>
</evidence>
<keyword evidence="4" id="KW-0804">Transcription</keyword>